<gene>
    <name evidence="1" type="ORF">DFQ01_12443</name>
</gene>
<keyword evidence="2" id="KW-1185">Reference proteome</keyword>
<dbReference type="OrthoDB" id="2591282at2"/>
<dbReference type="EMBL" id="QGTQ01000024">
    <property type="protein sequence ID" value="PWV95870.1"/>
    <property type="molecule type" value="Genomic_DNA"/>
</dbReference>
<comment type="caution">
    <text evidence="1">The sequence shown here is derived from an EMBL/GenBank/DDBJ whole genome shotgun (WGS) entry which is preliminary data.</text>
</comment>
<accession>A0A2V2YWY5</accession>
<proteinExistence type="predicted"/>
<name>A0A2V2YWY5_9BACL</name>
<reference evidence="1 2" key="1">
    <citation type="submission" date="2018-05" db="EMBL/GenBank/DDBJ databases">
        <title>Genomic Encyclopedia of Type Strains, Phase III (KMG-III): the genomes of soil and plant-associated and newly described type strains.</title>
        <authorList>
            <person name="Whitman W."/>
        </authorList>
    </citation>
    <scope>NUCLEOTIDE SEQUENCE [LARGE SCALE GENOMIC DNA]</scope>
    <source>
        <strain evidence="1 2">CECT 5696</strain>
    </source>
</reference>
<dbReference type="AlphaFoldDB" id="A0A2V2YWY5"/>
<evidence type="ECO:0000313" key="2">
    <source>
        <dbReference type="Proteomes" id="UP000246635"/>
    </source>
</evidence>
<protein>
    <submittedName>
        <fullName evidence="1">Uncharacterized protein</fullName>
    </submittedName>
</protein>
<dbReference type="RefSeq" id="WP_110046222.1">
    <property type="nucleotide sequence ID" value="NZ_CP054613.1"/>
</dbReference>
<dbReference type="Proteomes" id="UP000246635">
    <property type="component" value="Unassembled WGS sequence"/>
</dbReference>
<organism evidence="1 2">
    <name type="scientific">Paenibacillus cellulosilyticus</name>
    <dbReference type="NCBI Taxonomy" id="375489"/>
    <lineage>
        <taxon>Bacteria</taxon>
        <taxon>Bacillati</taxon>
        <taxon>Bacillota</taxon>
        <taxon>Bacilli</taxon>
        <taxon>Bacillales</taxon>
        <taxon>Paenibacillaceae</taxon>
        <taxon>Paenibacillus</taxon>
    </lineage>
</organism>
<sequence length="184" mass="20713">MVVTALRSKAQVQLVPPQFTYFNLIKYSVGKDPLVMVEPLEQLPSGDFLITLRVRGLRKARALAALLLPKKAIGTVQLKVQVRTMQGTLVKPLRRAFTPSGIVKLCQTAFRTNALFRFAATRKFFGLEIVYPVFKARIIQFGNDDLSDYYGNYNNAAAFVFREVMRPRIGRTPVSASTVKLDRT</sequence>
<evidence type="ECO:0000313" key="1">
    <source>
        <dbReference type="EMBL" id="PWV95870.1"/>
    </source>
</evidence>